<dbReference type="InterPro" id="IPR019330">
    <property type="entry name" value="MESD"/>
</dbReference>
<feature type="signal peptide" evidence="1">
    <location>
        <begin position="1"/>
        <end position="24"/>
    </location>
</feature>
<feature type="chain" id="PRO_5005527409" description="Mesoderm development candidate 2" evidence="1">
    <location>
        <begin position="25"/>
        <end position="198"/>
    </location>
</feature>
<dbReference type="OMA" id="DESWKEW"/>
<evidence type="ECO:0000256" key="1">
    <source>
        <dbReference type="SAM" id="SignalP"/>
    </source>
</evidence>
<gene>
    <name evidence="2" type="ORF">ZOSMA_418G00010</name>
</gene>
<dbReference type="GO" id="GO:0006457">
    <property type="term" value="P:protein folding"/>
    <property type="evidence" value="ECO:0007669"/>
    <property type="project" value="InterPro"/>
</dbReference>
<keyword evidence="3" id="KW-1185">Reference proteome</keyword>
<comment type="caution">
    <text evidence="2">The sequence shown here is derived from an EMBL/GenBank/DDBJ whole genome shotgun (WGS) entry which is preliminary data.</text>
</comment>
<dbReference type="OrthoDB" id="75833at2759"/>
<evidence type="ECO:0008006" key="4">
    <source>
        <dbReference type="Google" id="ProtNLM"/>
    </source>
</evidence>
<keyword evidence="1" id="KW-0732">Signal</keyword>
<proteinExistence type="predicted"/>
<dbReference type="PANTHER" id="PTHR36357:SF1">
    <property type="entry name" value="OS03G0148300 PROTEIN"/>
    <property type="match status" value="1"/>
</dbReference>
<dbReference type="EMBL" id="LFYR01001253">
    <property type="protein sequence ID" value="KMZ63307.1"/>
    <property type="molecule type" value="Genomic_DNA"/>
</dbReference>
<evidence type="ECO:0000313" key="3">
    <source>
        <dbReference type="Proteomes" id="UP000036987"/>
    </source>
</evidence>
<protein>
    <recommendedName>
        <fullName evidence="4">Mesoderm development candidate 2</fullName>
    </recommendedName>
</protein>
<organism evidence="2 3">
    <name type="scientific">Zostera marina</name>
    <name type="common">Eelgrass</name>
    <dbReference type="NCBI Taxonomy" id="29655"/>
    <lineage>
        <taxon>Eukaryota</taxon>
        <taxon>Viridiplantae</taxon>
        <taxon>Streptophyta</taxon>
        <taxon>Embryophyta</taxon>
        <taxon>Tracheophyta</taxon>
        <taxon>Spermatophyta</taxon>
        <taxon>Magnoliopsida</taxon>
        <taxon>Liliopsida</taxon>
        <taxon>Zosteraceae</taxon>
        <taxon>Zostera</taxon>
    </lineage>
</organism>
<dbReference type="PANTHER" id="PTHR36357">
    <property type="entry name" value="OS03G0148300 PROTEIN"/>
    <property type="match status" value="1"/>
</dbReference>
<dbReference type="AlphaFoldDB" id="A0A0K9P4Z8"/>
<name>A0A0K9P4Z8_ZOSMR</name>
<dbReference type="Pfam" id="PF10185">
    <property type="entry name" value="Mesd"/>
    <property type="match status" value="1"/>
</dbReference>
<evidence type="ECO:0000313" key="2">
    <source>
        <dbReference type="EMBL" id="KMZ63307.1"/>
    </source>
</evidence>
<dbReference type="Proteomes" id="UP000036987">
    <property type="component" value="Unassembled WGS sequence"/>
</dbReference>
<reference evidence="3" key="1">
    <citation type="journal article" date="2016" name="Nature">
        <title>The genome of the seagrass Zostera marina reveals angiosperm adaptation to the sea.</title>
        <authorList>
            <person name="Olsen J.L."/>
            <person name="Rouze P."/>
            <person name="Verhelst B."/>
            <person name="Lin Y.-C."/>
            <person name="Bayer T."/>
            <person name="Collen J."/>
            <person name="Dattolo E."/>
            <person name="De Paoli E."/>
            <person name="Dittami S."/>
            <person name="Maumus F."/>
            <person name="Michel G."/>
            <person name="Kersting A."/>
            <person name="Lauritano C."/>
            <person name="Lohaus R."/>
            <person name="Toepel M."/>
            <person name="Tonon T."/>
            <person name="Vanneste K."/>
            <person name="Amirebrahimi M."/>
            <person name="Brakel J."/>
            <person name="Bostroem C."/>
            <person name="Chovatia M."/>
            <person name="Grimwood J."/>
            <person name="Jenkins J.W."/>
            <person name="Jueterbock A."/>
            <person name="Mraz A."/>
            <person name="Stam W.T."/>
            <person name="Tice H."/>
            <person name="Bornberg-Bauer E."/>
            <person name="Green P.J."/>
            <person name="Pearson G.A."/>
            <person name="Procaccini G."/>
            <person name="Duarte C.M."/>
            <person name="Schmutz J."/>
            <person name="Reusch T.B.H."/>
            <person name="Van de Peer Y."/>
        </authorList>
    </citation>
    <scope>NUCLEOTIDE SEQUENCE [LARGE SCALE GENOMIC DNA]</scope>
    <source>
        <strain evidence="3">cv. Finnish</strain>
    </source>
</reference>
<accession>A0A0K9P4Z8</accession>
<sequence>MKKRILFVFLSAFLLILFIRAAEGKKRTSIPDDLANVVDEEEDEQWKEWGKTTTKKSSTVDFDPPPLDYDFSKLNHDEIQNEMFKRFVGPAFGFIKLRLTTDSVSRSTDDVNEIATRWSKLLRTASIEITLMTVDLNTIMFTMKKGENTLELKDFILNQEDAYEVKIGDHLFRRHGDPPLDELIEMRRQKTSAAVDEL</sequence>
<dbReference type="Gene3D" id="3.30.70.260">
    <property type="match status" value="1"/>
</dbReference>